<evidence type="ECO:0000313" key="2">
    <source>
        <dbReference type="EMBL" id="MBO4210939.1"/>
    </source>
</evidence>
<feature type="region of interest" description="Disordered" evidence="1">
    <location>
        <begin position="223"/>
        <end position="254"/>
    </location>
</feature>
<proteinExistence type="predicted"/>
<name>A0ABS3W2B9_MICEH</name>
<sequence>MLVVTALPLLSGCGGGTEPAPPTGPSPAGTTGAPAGADATRDQLAALAAAAQDRHLTATYRFSVPGRPERTVTVTNATDDTWRVDIPQSALGGTADVALARTGDGLFQCALPTGALPTSPGCVRVADPDGDLPGEIDPRVQHPFTDWLRVLTDRQSALSVSVARPLPGVTGTCFSVESTSASLNPPVDVGIYCFAADGTLTGVRAAFGSLSLAGTPAAGPGTVPLPGQVVDRGPLGLSAPPPPTDGVPPDGATP</sequence>
<evidence type="ECO:0000256" key="1">
    <source>
        <dbReference type="SAM" id="MobiDB-lite"/>
    </source>
</evidence>
<dbReference type="Proteomes" id="UP000823521">
    <property type="component" value="Unassembled WGS sequence"/>
</dbReference>
<feature type="region of interest" description="Disordered" evidence="1">
    <location>
        <begin position="11"/>
        <end position="37"/>
    </location>
</feature>
<dbReference type="EMBL" id="WVUH01000693">
    <property type="protein sequence ID" value="MBO4210939.1"/>
    <property type="molecule type" value="Genomic_DNA"/>
</dbReference>
<feature type="compositionally biased region" description="Low complexity" evidence="1">
    <location>
        <begin position="26"/>
        <end position="37"/>
    </location>
</feature>
<keyword evidence="3" id="KW-1185">Reference proteome</keyword>
<evidence type="ECO:0008006" key="4">
    <source>
        <dbReference type="Google" id="ProtNLM"/>
    </source>
</evidence>
<comment type="caution">
    <text evidence="2">The sequence shown here is derived from an EMBL/GenBank/DDBJ whole genome shotgun (WGS) entry which is preliminary data.</text>
</comment>
<reference evidence="2 3" key="1">
    <citation type="submission" date="2019-12" db="EMBL/GenBank/DDBJ databases">
        <title>Whole genome sequencing of endophytic Actinobacterium Micromonospora sp. MPMI6T.</title>
        <authorList>
            <person name="Evv R."/>
            <person name="Podile A.R."/>
        </authorList>
    </citation>
    <scope>NUCLEOTIDE SEQUENCE [LARGE SCALE GENOMIC DNA]</scope>
    <source>
        <strain evidence="2 3">MPMI6</strain>
    </source>
</reference>
<organism evidence="2 3">
    <name type="scientific">Micromonospora echinofusca</name>
    <dbReference type="NCBI Taxonomy" id="47858"/>
    <lineage>
        <taxon>Bacteria</taxon>
        <taxon>Bacillati</taxon>
        <taxon>Actinomycetota</taxon>
        <taxon>Actinomycetes</taxon>
        <taxon>Micromonosporales</taxon>
        <taxon>Micromonosporaceae</taxon>
        <taxon>Micromonospora</taxon>
    </lineage>
</organism>
<evidence type="ECO:0000313" key="3">
    <source>
        <dbReference type="Proteomes" id="UP000823521"/>
    </source>
</evidence>
<protein>
    <recommendedName>
        <fullName evidence="4">Lipoprotein</fullName>
    </recommendedName>
</protein>
<feature type="non-terminal residue" evidence="2">
    <location>
        <position position="254"/>
    </location>
</feature>
<gene>
    <name evidence="2" type="ORF">GSF22_33855</name>
</gene>
<accession>A0ABS3W2B9</accession>